<dbReference type="SUPFAM" id="SSF48264">
    <property type="entry name" value="Cytochrome P450"/>
    <property type="match status" value="1"/>
</dbReference>
<evidence type="ECO:0000256" key="2">
    <source>
        <dbReference type="ARBA" id="ARBA00010617"/>
    </source>
</evidence>
<gene>
    <name evidence="4" type="ORF">DPBNPPHM_01075</name>
</gene>
<evidence type="ECO:0000256" key="3">
    <source>
        <dbReference type="RuleBase" id="RU000461"/>
    </source>
</evidence>
<dbReference type="PROSITE" id="PS00086">
    <property type="entry name" value="CYTOCHROME_P450"/>
    <property type="match status" value="1"/>
</dbReference>
<dbReference type="GO" id="GO:0020037">
    <property type="term" value="F:heme binding"/>
    <property type="evidence" value="ECO:0007669"/>
    <property type="project" value="InterPro"/>
</dbReference>
<dbReference type="OrthoDB" id="7052847at2"/>
<sequence length="420" mass="47409">MQLSFATKCRIAAYSIKNSFTKPTFRGYNPNDAKKFYADPNPVLDEMRRNHQIFFCPQIAAWVCSQDKKETFDMGRSDKFSLNFSDWRFAPKPIPDDEQNALEKLLANLLIVLPSADHMRIRRLVQPAFLPRNVVKMEDAISRIVDEALENATGDFNLVEVSKEVPLKIIAELVGVPTNFQREFKGLAEAILATYMPTEAPDPALAFEGIRIVKSVIQDRRDNPRDDFISTLIQTADEDGDRLSIDEVMAFVASLLTAGPDTTAHFINCVIYTVVQYPEVIAELKADPSLIDNAVIESNRLNYFAHSGGIRFAKEDVELCGEKIAKGDMIKFNVNTANLDPSVFPDPFTFDIHRKNLKDAWIFGAGSHFCVGASLAKTIGRIFLQKFIEKVPSPELLGEPKYEKDFINRKMTCMMIRSHE</sequence>
<keyword evidence="3 4" id="KW-0560">Oxidoreductase</keyword>
<evidence type="ECO:0000313" key="5">
    <source>
        <dbReference type="Proteomes" id="UP000434580"/>
    </source>
</evidence>
<evidence type="ECO:0000256" key="1">
    <source>
        <dbReference type="ARBA" id="ARBA00001971"/>
    </source>
</evidence>
<dbReference type="GO" id="GO:0016705">
    <property type="term" value="F:oxidoreductase activity, acting on paired donors, with incorporation or reduction of molecular oxygen"/>
    <property type="evidence" value="ECO:0007669"/>
    <property type="project" value="InterPro"/>
</dbReference>
<dbReference type="InterPro" id="IPR001128">
    <property type="entry name" value="Cyt_P450"/>
</dbReference>
<reference evidence="4 5" key="1">
    <citation type="submission" date="2019-11" db="EMBL/GenBank/DDBJ databases">
        <authorList>
            <person name="Holert J."/>
        </authorList>
    </citation>
    <scope>NUCLEOTIDE SEQUENCE [LARGE SCALE GENOMIC DNA]</scope>
    <source>
        <strain evidence="4">BC5_2</strain>
    </source>
</reference>
<dbReference type="InterPro" id="IPR036396">
    <property type="entry name" value="Cyt_P450_sf"/>
</dbReference>
<keyword evidence="3" id="KW-0408">Iron</keyword>
<comment type="cofactor">
    <cofactor evidence="1">
        <name>heme</name>
        <dbReference type="ChEBI" id="CHEBI:30413"/>
    </cofactor>
</comment>
<dbReference type="PANTHER" id="PTHR46696">
    <property type="entry name" value="P450, PUTATIVE (EUROFUNG)-RELATED"/>
    <property type="match status" value="1"/>
</dbReference>
<dbReference type="InterPro" id="IPR002397">
    <property type="entry name" value="Cyt_P450_B"/>
</dbReference>
<dbReference type="InterPro" id="IPR017972">
    <property type="entry name" value="Cyt_P450_CS"/>
</dbReference>
<dbReference type="GO" id="GO:0004497">
    <property type="term" value="F:monooxygenase activity"/>
    <property type="evidence" value="ECO:0007669"/>
    <property type="project" value="UniProtKB-KW"/>
</dbReference>
<proteinExistence type="inferred from homology"/>
<keyword evidence="3" id="KW-0349">Heme</keyword>
<name>A0A5S9PJQ6_9GAMM</name>
<comment type="similarity">
    <text evidence="2 3">Belongs to the cytochrome P450 family.</text>
</comment>
<protein>
    <submittedName>
        <fullName evidence="4">Epothilone C/D epoxidase</fullName>
        <ecNumber evidence="4">1.14.15.-</ecNumber>
    </submittedName>
</protein>
<dbReference type="Pfam" id="PF00067">
    <property type="entry name" value="p450"/>
    <property type="match status" value="1"/>
</dbReference>
<dbReference type="EMBL" id="CACSII010000012">
    <property type="protein sequence ID" value="CAA0104462.1"/>
    <property type="molecule type" value="Genomic_DNA"/>
</dbReference>
<dbReference type="EC" id="1.14.15.-" evidence="4"/>
<keyword evidence="3" id="KW-0503">Monooxygenase</keyword>
<evidence type="ECO:0000313" key="4">
    <source>
        <dbReference type="EMBL" id="CAA0104462.1"/>
    </source>
</evidence>
<dbReference type="Gene3D" id="1.10.630.10">
    <property type="entry name" value="Cytochrome P450"/>
    <property type="match status" value="1"/>
</dbReference>
<dbReference type="GO" id="GO:0005506">
    <property type="term" value="F:iron ion binding"/>
    <property type="evidence" value="ECO:0007669"/>
    <property type="project" value="InterPro"/>
</dbReference>
<dbReference type="PRINTS" id="PR00359">
    <property type="entry name" value="BP450"/>
</dbReference>
<dbReference type="PANTHER" id="PTHR46696:SF1">
    <property type="entry name" value="CYTOCHROME P450 YJIB-RELATED"/>
    <property type="match status" value="1"/>
</dbReference>
<dbReference type="Proteomes" id="UP000434580">
    <property type="component" value="Unassembled WGS sequence"/>
</dbReference>
<organism evidence="4 5">
    <name type="scientific">BD1-7 clade bacterium</name>
    <dbReference type="NCBI Taxonomy" id="2029982"/>
    <lineage>
        <taxon>Bacteria</taxon>
        <taxon>Pseudomonadati</taxon>
        <taxon>Pseudomonadota</taxon>
        <taxon>Gammaproteobacteria</taxon>
        <taxon>Cellvibrionales</taxon>
        <taxon>Spongiibacteraceae</taxon>
        <taxon>BD1-7 clade</taxon>
    </lineage>
</organism>
<dbReference type="AlphaFoldDB" id="A0A5S9PJQ6"/>
<accession>A0A5S9PJQ6</accession>
<keyword evidence="3" id="KW-0479">Metal-binding</keyword>